<evidence type="ECO:0000256" key="1">
    <source>
        <dbReference type="ARBA" id="ARBA00008164"/>
    </source>
</evidence>
<name>A0A4V1IY96_9FUNG</name>
<dbReference type="InterPro" id="IPR036013">
    <property type="entry name" value="Band_7/SPFH_dom_sf"/>
</dbReference>
<dbReference type="PRINTS" id="PR00721">
    <property type="entry name" value="STOMATIN"/>
</dbReference>
<evidence type="ECO:0000313" key="2">
    <source>
        <dbReference type="EMBL" id="RKP13789.1"/>
    </source>
</evidence>
<dbReference type="EMBL" id="KZ987943">
    <property type="protein sequence ID" value="RKP13789.1"/>
    <property type="molecule type" value="Genomic_DNA"/>
</dbReference>
<accession>A0A4V1IY96</accession>
<comment type="similarity">
    <text evidence="1">Belongs to the band 7/mec-2 family.</text>
</comment>
<dbReference type="Proteomes" id="UP000267251">
    <property type="component" value="Unassembled WGS sequence"/>
</dbReference>
<dbReference type="GO" id="GO:0005886">
    <property type="term" value="C:plasma membrane"/>
    <property type="evidence" value="ECO:0007669"/>
    <property type="project" value="InterPro"/>
</dbReference>
<protein>
    <recommendedName>
        <fullName evidence="4">Band 7 domain-containing protein</fullName>
    </recommendedName>
</protein>
<reference evidence="3" key="1">
    <citation type="journal article" date="2018" name="Nat. Microbiol.">
        <title>Leveraging single-cell genomics to expand the fungal tree of life.</title>
        <authorList>
            <person name="Ahrendt S.R."/>
            <person name="Quandt C.A."/>
            <person name="Ciobanu D."/>
            <person name="Clum A."/>
            <person name="Salamov A."/>
            <person name="Andreopoulos B."/>
            <person name="Cheng J.F."/>
            <person name="Woyke T."/>
            <person name="Pelin A."/>
            <person name="Henrissat B."/>
            <person name="Reynolds N.K."/>
            <person name="Benny G.L."/>
            <person name="Smith M.E."/>
            <person name="James T.Y."/>
            <person name="Grigoriev I.V."/>
        </authorList>
    </citation>
    <scope>NUCLEOTIDE SEQUENCE [LARGE SCALE GENOMIC DNA]</scope>
</reference>
<dbReference type="PANTHER" id="PTHR10264">
    <property type="entry name" value="BAND 7 PROTEIN-RELATED"/>
    <property type="match status" value="1"/>
</dbReference>
<keyword evidence="3" id="KW-1185">Reference proteome</keyword>
<dbReference type="PANTHER" id="PTHR10264:SF19">
    <property type="entry name" value="AT06885P-RELATED"/>
    <property type="match status" value="1"/>
</dbReference>
<dbReference type="Gene3D" id="6.10.250.2090">
    <property type="match status" value="1"/>
</dbReference>
<dbReference type="AlphaFoldDB" id="A0A4V1IY96"/>
<sequence length="128" mass="13518">RESIALAVQSTIAEPASAWGIKVETMLIKDLSFSSDLQASLSSAATQKRIGESKVIAAKAEVDSAKLMREAADILNTPAAMQIRYLETMQSMAKTAGSKVIFLPGSSDASSSTTTNTILPQMAANMHN</sequence>
<dbReference type="InterPro" id="IPR001972">
    <property type="entry name" value="Stomatin_HflK_fam"/>
</dbReference>
<feature type="non-terminal residue" evidence="2">
    <location>
        <position position="1"/>
    </location>
</feature>
<evidence type="ECO:0008006" key="4">
    <source>
        <dbReference type="Google" id="ProtNLM"/>
    </source>
</evidence>
<dbReference type="InterPro" id="IPR043202">
    <property type="entry name" value="Band-7_stomatin-like"/>
</dbReference>
<gene>
    <name evidence="2" type="ORF">BJ684DRAFT_9561</name>
</gene>
<dbReference type="SUPFAM" id="SSF117892">
    <property type="entry name" value="Band 7/SPFH domain"/>
    <property type="match status" value="1"/>
</dbReference>
<proteinExistence type="inferred from homology"/>
<dbReference type="OrthoDB" id="2105077at2759"/>
<evidence type="ECO:0000313" key="3">
    <source>
        <dbReference type="Proteomes" id="UP000267251"/>
    </source>
</evidence>
<organism evidence="2 3">
    <name type="scientific">Piptocephalis cylindrospora</name>
    <dbReference type="NCBI Taxonomy" id="1907219"/>
    <lineage>
        <taxon>Eukaryota</taxon>
        <taxon>Fungi</taxon>
        <taxon>Fungi incertae sedis</taxon>
        <taxon>Zoopagomycota</taxon>
        <taxon>Zoopagomycotina</taxon>
        <taxon>Zoopagomycetes</taxon>
        <taxon>Zoopagales</taxon>
        <taxon>Piptocephalidaceae</taxon>
        <taxon>Piptocephalis</taxon>
    </lineage>
</organism>